<dbReference type="GO" id="GO:0009288">
    <property type="term" value="C:bacterial-type flagellum"/>
    <property type="evidence" value="ECO:0007669"/>
    <property type="project" value="UniProtKB-SubCell"/>
</dbReference>
<feature type="domain" description="Flagellin C-terminal" evidence="5">
    <location>
        <begin position="301"/>
        <end position="386"/>
    </location>
</feature>
<dbReference type="PANTHER" id="PTHR42792:SF2">
    <property type="entry name" value="FLAGELLIN"/>
    <property type="match status" value="1"/>
</dbReference>
<evidence type="ECO:0000259" key="4">
    <source>
        <dbReference type="Pfam" id="PF00669"/>
    </source>
</evidence>
<comment type="subcellular location">
    <subcellularLocation>
        <location evidence="3">Secreted</location>
    </subcellularLocation>
    <subcellularLocation>
        <location evidence="3">Bacterial flagellum</location>
    </subcellularLocation>
</comment>
<proteinExistence type="inferred from homology"/>
<dbReference type="GO" id="GO:0005198">
    <property type="term" value="F:structural molecule activity"/>
    <property type="evidence" value="ECO:0007669"/>
    <property type="project" value="UniProtKB-UniRule"/>
</dbReference>
<dbReference type="Pfam" id="PF00700">
    <property type="entry name" value="Flagellin_C"/>
    <property type="match status" value="1"/>
</dbReference>
<name>A0A3B9ILS9_9PROT</name>
<dbReference type="Pfam" id="PF00669">
    <property type="entry name" value="Flagellin_N"/>
    <property type="match status" value="1"/>
</dbReference>
<accession>A0A3B9ILS9</accession>
<dbReference type="EMBL" id="DMAI01000247">
    <property type="protein sequence ID" value="HAE48811.1"/>
    <property type="molecule type" value="Genomic_DNA"/>
</dbReference>
<keyword evidence="3" id="KW-0964">Secreted</keyword>
<keyword evidence="6" id="KW-0282">Flagellum</keyword>
<feature type="domain" description="Flagellin N-terminal" evidence="4">
    <location>
        <begin position="5"/>
        <end position="143"/>
    </location>
</feature>
<dbReference type="InterPro" id="IPR046358">
    <property type="entry name" value="Flagellin_C"/>
</dbReference>
<reference evidence="6 7" key="1">
    <citation type="journal article" date="2018" name="Nat. Biotechnol.">
        <title>A standardized bacterial taxonomy based on genome phylogeny substantially revises the tree of life.</title>
        <authorList>
            <person name="Parks D.H."/>
            <person name="Chuvochina M."/>
            <person name="Waite D.W."/>
            <person name="Rinke C."/>
            <person name="Skarshewski A."/>
            <person name="Chaumeil P.A."/>
            <person name="Hugenholtz P."/>
        </authorList>
    </citation>
    <scope>NUCLEOTIDE SEQUENCE [LARGE SCALE GENOMIC DNA]</scope>
    <source>
        <strain evidence="6">UBA8739</strain>
    </source>
</reference>
<keyword evidence="6" id="KW-0966">Cell projection</keyword>
<evidence type="ECO:0000256" key="1">
    <source>
        <dbReference type="ARBA" id="ARBA00005709"/>
    </source>
</evidence>
<dbReference type="PRINTS" id="PR00207">
    <property type="entry name" value="FLAGELLIN"/>
</dbReference>
<protein>
    <recommendedName>
        <fullName evidence="3">Flagellin</fullName>
    </recommendedName>
</protein>
<organism evidence="6 7">
    <name type="scientific">Tistrella mobilis</name>
    <dbReference type="NCBI Taxonomy" id="171437"/>
    <lineage>
        <taxon>Bacteria</taxon>
        <taxon>Pseudomonadati</taxon>
        <taxon>Pseudomonadota</taxon>
        <taxon>Alphaproteobacteria</taxon>
        <taxon>Geminicoccales</taxon>
        <taxon>Geminicoccaceae</taxon>
        <taxon>Tistrella</taxon>
    </lineage>
</organism>
<dbReference type="Gene3D" id="6.10.10.10">
    <property type="entry name" value="Flagellar export chaperone, C-terminal domain"/>
    <property type="match status" value="1"/>
</dbReference>
<dbReference type="InterPro" id="IPR001492">
    <property type="entry name" value="Flagellin"/>
</dbReference>
<dbReference type="Gene3D" id="3.30.70.2120">
    <property type="match status" value="1"/>
</dbReference>
<comment type="similarity">
    <text evidence="1 3">Belongs to the bacterial flagellin family.</text>
</comment>
<keyword evidence="2 3" id="KW-0975">Bacterial flagellum</keyword>
<evidence type="ECO:0000259" key="5">
    <source>
        <dbReference type="Pfam" id="PF00700"/>
    </source>
</evidence>
<keyword evidence="6" id="KW-0969">Cilium</keyword>
<evidence type="ECO:0000313" key="7">
    <source>
        <dbReference type="Proteomes" id="UP000257706"/>
    </source>
</evidence>
<comment type="function">
    <text evidence="3">Flagellin is the subunit protein which polymerizes to form the filaments of bacterial flagella.</text>
</comment>
<dbReference type="Proteomes" id="UP000257706">
    <property type="component" value="Unassembled WGS sequence"/>
</dbReference>
<evidence type="ECO:0000256" key="3">
    <source>
        <dbReference type="RuleBase" id="RU362073"/>
    </source>
</evidence>
<dbReference type="InterPro" id="IPR001029">
    <property type="entry name" value="Flagellin_N"/>
</dbReference>
<gene>
    <name evidence="6" type="ORF">DCK97_15455</name>
</gene>
<dbReference type="InterPro" id="IPR042187">
    <property type="entry name" value="Flagellin_C_sub2"/>
</dbReference>
<dbReference type="SUPFAM" id="SSF64518">
    <property type="entry name" value="Phase 1 flagellin"/>
    <property type="match status" value="1"/>
</dbReference>
<comment type="caution">
    <text evidence="6">The sequence shown here is derived from an EMBL/GenBank/DDBJ whole genome shotgun (WGS) entry which is preliminary data.</text>
</comment>
<dbReference type="Gene3D" id="1.20.1330.10">
    <property type="entry name" value="f41 fragment of flagellin, N-terminal domain"/>
    <property type="match status" value="1"/>
</dbReference>
<evidence type="ECO:0000256" key="2">
    <source>
        <dbReference type="ARBA" id="ARBA00023143"/>
    </source>
</evidence>
<evidence type="ECO:0000313" key="6">
    <source>
        <dbReference type="EMBL" id="HAE48811.1"/>
    </source>
</evidence>
<dbReference type="GO" id="GO:0005576">
    <property type="term" value="C:extracellular region"/>
    <property type="evidence" value="ECO:0007669"/>
    <property type="project" value="UniProtKB-SubCell"/>
</dbReference>
<sequence>MAMTIASNYSANVAYRYLKDSDSDATRSLAKLSAGTRVLSGRDDAASLAIGKRLESETAALRQASVNAGQAGSMLQIADGALSSISDVLTRMKTLATQAASDQVSDAERVYLNDEFTQLRTEIDRIAGDTEFNGQKLINGSQTVTAGTIGTDIESADGFGAITFDNNAAGVSNADQFSIAYDTTTNRFTVTNTTTGVAQTSEQVTAAPAAGATQDVRFDEFGLTLTLTSDFDPATAITANNTFDATVANSASTTFTYKIGTGTTAAEDDMAFTLDSAAVAALSAGLAADTLDTRANAETAIDNIATAIDEVNERRAGIGANQNRLEFAAANLASSIENSEAARSELLDLDIASEMTSFTSKQILMQAGVSMLAQANQMPQNLLKLLS</sequence>
<dbReference type="AlphaFoldDB" id="A0A3B9ILS9"/>
<dbReference type="PANTHER" id="PTHR42792">
    <property type="entry name" value="FLAGELLIN"/>
    <property type="match status" value="1"/>
</dbReference>